<organism evidence="1 2">
    <name type="scientific">Hymenobacter arizonensis</name>
    <name type="common">Siccationidurans arizonensis</name>
    <dbReference type="NCBI Taxonomy" id="1227077"/>
    <lineage>
        <taxon>Bacteria</taxon>
        <taxon>Pseudomonadati</taxon>
        <taxon>Bacteroidota</taxon>
        <taxon>Cytophagia</taxon>
        <taxon>Cytophagales</taxon>
        <taxon>Hymenobacteraceae</taxon>
        <taxon>Hymenobacter</taxon>
    </lineage>
</organism>
<gene>
    <name evidence="1" type="ORF">SAMN04515668_3429</name>
</gene>
<accession>A0A1I6A910</accession>
<name>A0A1I6A910_HYMAR</name>
<dbReference type="STRING" id="1227077.SAMN04515668_3429"/>
<dbReference type="OrthoDB" id="893408at2"/>
<dbReference type="RefSeq" id="WP_092676347.1">
    <property type="nucleotide sequence ID" value="NZ_FOXS01000005.1"/>
</dbReference>
<evidence type="ECO:0000313" key="1">
    <source>
        <dbReference type="EMBL" id="SFQ65130.1"/>
    </source>
</evidence>
<evidence type="ECO:0000313" key="2">
    <source>
        <dbReference type="Proteomes" id="UP000199029"/>
    </source>
</evidence>
<sequence length="140" mass="16041">MQLEAIIDSPELFIGYDTKNDWLYVDWKGEHNQSSSQAGCELMLESLRAMPCQKILNDNSNITRTSMQLTQWGIRWVEQMRLAGLQYIAWVLPQSLLARQSVESTVHAIEAPRVGTFDDVASAYVWLQQQQVTLSTYSEQ</sequence>
<dbReference type="AlphaFoldDB" id="A0A1I6A910"/>
<keyword evidence="2" id="KW-1185">Reference proteome</keyword>
<proteinExistence type="predicted"/>
<evidence type="ECO:0008006" key="3">
    <source>
        <dbReference type="Google" id="ProtNLM"/>
    </source>
</evidence>
<reference evidence="2" key="1">
    <citation type="submission" date="2016-10" db="EMBL/GenBank/DDBJ databases">
        <authorList>
            <person name="Varghese N."/>
            <person name="Submissions S."/>
        </authorList>
    </citation>
    <scope>NUCLEOTIDE SEQUENCE [LARGE SCALE GENOMIC DNA]</scope>
    <source>
        <strain evidence="2">OR362-8,ATCC BAA-1266,JCM 13504</strain>
    </source>
</reference>
<dbReference type="Proteomes" id="UP000199029">
    <property type="component" value="Unassembled WGS sequence"/>
</dbReference>
<protein>
    <recommendedName>
        <fullName evidence="3">SpoIIAA-like</fullName>
    </recommendedName>
</protein>
<dbReference type="EMBL" id="FOXS01000005">
    <property type="protein sequence ID" value="SFQ65130.1"/>
    <property type="molecule type" value="Genomic_DNA"/>
</dbReference>